<evidence type="ECO:0000259" key="9">
    <source>
        <dbReference type="SMART" id="SM01383"/>
    </source>
</evidence>
<comment type="subunit">
    <text evidence="3">Part of the 50S ribosomal subunit.</text>
</comment>
<keyword evidence="4 10" id="KW-0689">Ribosomal protein</keyword>
<evidence type="ECO:0000259" key="8">
    <source>
        <dbReference type="SMART" id="SM01382"/>
    </source>
</evidence>
<dbReference type="KEGG" id="olu:OSTLU_29034"/>
<dbReference type="InterPro" id="IPR022669">
    <property type="entry name" value="Ribosomal_uL2_C"/>
</dbReference>
<name>A4RRJ1_OSTLU</name>
<dbReference type="GeneID" id="4999552"/>
<dbReference type="InterPro" id="IPR008991">
    <property type="entry name" value="Translation_prot_SH3-like_sf"/>
</dbReference>
<dbReference type="FunFam" id="4.10.950.10:FF:000001">
    <property type="entry name" value="50S ribosomal protein L2"/>
    <property type="match status" value="1"/>
</dbReference>
<dbReference type="eggNOG" id="KOG0438">
    <property type="taxonomic scope" value="Eukaryota"/>
</dbReference>
<evidence type="ECO:0000256" key="5">
    <source>
        <dbReference type="ARBA" id="ARBA00023274"/>
    </source>
</evidence>
<keyword evidence="5" id="KW-0687">Ribonucleoprotein</keyword>
<dbReference type="PANTHER" id="PTHR13691">
    <property type="entry name" value="RIBOSOMAL PROTEIN L2"/>
    <property type="match status" value="1"/>
</dbReference>
<dbReference type="GO" id="GO:0016740">
    <property type="term" value="F:transferase activity"/>
    <property type="evidence" value="ECO:0007669"/>
    <property type="project" value="InterPro"/>
</dbReference>
<evidence type="ECO:0000313" key="10">
    <source>
        <dbReference type="EMBL" id="ABO93869.1"/>
    </source>
</evidence>
<dbReference type="Gramene" id="ABO93869">
    <property type="protein sequence ID" value="ABO93869"/>
    <property type="gene ID" value="OSTLU_29034"/>
</dbReference>
<dbReference type="SMART" id="SM01383">
    <property type="entry name" value="Ribosomal_L2"/>
    <property type="match status" value="1"/>
</dbReference>
<feature type="domain" description="Large ribosomal subunit protein uL2 RNA-binding" evidence="9">
    <location>
        <begin position="40"/>
        <end position="117"/>
    </location>
</feature>
<dbReference type="InterPro" id="IPR002171">
    <property type="entry name" value="Ribosomal_uL2"/>
</dbReference>
<dbReference type="GO" id="GO:0009536">
    <property type="term" value="C:plastid"/>
    <property type="evidence" value="ECO:0007669"/>
    <property type="project" value="UniProtKB-SubCell"/>
</dbReference>
<proteinExistence type="inferred from homology"/>
<dbReference type="InterPro" id="IPR012340">
    <property type="entry name" value="NA-bd_OB-fold"/>
</dbReference>
<dbReference type="GO" id="GO:0003723">
    <property type="term" value="F:RNA binding"/>
    <property type="evidence" value="ECO:0007669"/>
    <property type="project" value="InterPro"/>
</dbReference>
<dbReference type="Proteomes" id="UP000001568">
    <property type="component" value="Chromosome 1"/>
</dbReference>
<reference evidence="10 11" key="1">
    <citation type="journal article" date="2007" name="Proc. Natl. Acad. Sci. U.S.A.">
        <title>The tiny eukaryote Ostreococcus provides genomic insights into the paradox of plankton speciation.</title>
        <authorList>
            <person name="Palenik B."/>
            <person name="Grimwood J."/>
            <person name="Aerts A."/>
            <person name="Rouze P."/>
            <person name="Salamov A."/>
            <person name="Putnam N."/>
            <person name="Dupont C."/>
            <person name="Jorgensen R."/>
            <person name="Derelle E."/>
            <person name="Rombauts S."/>
            <person name="Zhou K."/>
            <person name="Otillar R."/>
            <person name="Merchant S.S."/>
            <person name="Podell S."/>
            <person name="Gaasterland T."/>
            <person name="Napoli C."/>
            <person name="Gendler K."/>
            <person name="Manuell A."/>
            <person name="Tai V."/>
            <person name="Vallon O."/>
            <person name="Piganeau G."/>
            <person name="Jancek S."/>
            <person name="Heijde M."/>
            <person name="Jabbari K."/>
            <person name="Bowler C."/>
            <person name="Lohr M."/>
            <person name="Robbens S."/>
            <person name="Werner G."/>
            <person name="Dubchak I."/>
            <person name="Pazour G.J."/>
            <person name="Ren Q."/>
            <person name="Paulsen I."/>
            <person name="Delwiche C."/>
            <person name="Schmutz J."/>
            <person name="Rokhsar D."/>
            <person name="Van de Peer Y."/>
            <person name="Moreau H."/>
            <person name="Grigoriev I.V."/>
        </authorList>
    </citation>
    <scope>NUCLEOTIDE SEQUENCE [LARGE SCALE GENOMIC DNA]</scope>
    <source>
        <strain evidence="10 11">CCE9901</strain>
    </source>
</reference>
<dbReference type="STRING" id="436017.A4RRJ1"/>
<dbReference type="SMART" id="SM01382">
    <property type="entry name" value="Ribosomal_L2_C"/>
    <property type="match status" value="1"/>
</dbReference>
<feature type="domain" description="Large ribosomal subunit protein uL2 C-terminal" evidence="8">
    <location>
        <begin position="123"/>
        <end position="252"/>
    </location>
</feature>
<feature type="compositionally biased region" description="Polar residues" evidence="7">
    <location>
        <begin position="8"/>
        <end position="19"/>
    </location>
</feature>
<dbReference type="NCBIfam" id="TIGR01171">
    <property type="entry name" value="rplB_bact"/>
    <property type="match status" value="1"/>
</dbReference>
<dbReference type="Gene3D" id="2.30.30.30">
    <property type="match status" value="1"/>
</dbReference>
<dbReference type="InterPro" id="IPR022671">
    <property type="entry name" value="Ribosomal_uL2_CS"/>
</dbReference>
<dbReference type="InterPro" id="IPR014722">
    <property type="entry name" value="Rib_uL2_dom2"/>
</dbReference>
<gene>
    <name evidence="10" type="primary">MRPL2</name>
    <name evidence="10" type="ORF">OSTLU_29034</name>
</gene>
<evidence type="ECO:0000313" key="11">
    <source>
        <dbReference type="Proteomes" id="UP000001568"/>
    </source>
</evidence>
<evidence type="ECO:0000256" key="4">
    <source>
        <dbReference type="ARBA" id="ARBA00022980"/>
    </source>
</evidence>
<dbReference type="FunFam" id="2.30.30.30:FF:000001">
    <property type="entry name" value="50S ribosomal protein L2"/>
    <property type="match status" value="1"/>
</dbReference>
<dbReference type="InterPro" id="IPR014726">
    <property type="entry name" value="Ribosomal_uL2_dom3"/>
</dbReference>
<evidence type="ECO:0000256" key="2">
    <source>
        <dbReference type="ARBA" id="ARBA00005636"/>
    </source>
</evidence>
<feature type="region of interest" description="Disordered" evidence="7">
    <location>
        <begin position="1"/>
        <end position="25"/>
    </location>
</feature>
<dbReference type="Pfam" id="PF03947">
    <property type="entry name" value="Ribosomal_L2_C"/>
    <property type="match status" value="1"/>
</dbReference>
<dbReference type="OrthoDB" id="563959at2759"/>
<dbReference type="SUPFAM" id="SSF50249">
    <property type="entry name" value="Nucleic acid-binding proteins"/>
    <property type="match status" value="1"/>
</dbReference>
<evidence type="ECO:0000256" key="3">
    <source>
        <dbReference type="ARBA" id="ARBA00011838"/>
    </source>
</evidence>
<dbReference type="GO" id="GO:0003735">
    <property type="term" value="F:structural constituent of ribosome"/>
    <property type="evidence" value="ECO:0007669"/>
    <property type="project" value="InterPro"/>
</dbReference>
<dbReference type="PROSITE" id="PS00467">
    <property type="entry name" value="RIBOSOMAL_L2"/>
    <property type="match status" value="1"/>
</dbReference>
<dbReference type="GO" id="GO:0032543">
    <property type="term" value="P:mitochondrial translation"/>
    <property type="evidence" value="ECO:0007669"/>
    <property type="project" value="TreeGrafter"/>
</dbReference>
<evidence type="ECO:0000256" key="1">
    <source>
        <dbReference type="ARBA" id="ARBA00004474"/>
    </source>
</evidence>
<dbReference type="AlphaFoldDB" id="A4RRJ1"/>
<dbReference type="GO" id="GO:0005762">
    <property type="term" value="C:mitochondrial large ribosomal subunit"/>
    <property type="evidence" value="ECO:0007669"/>
    <property type="project" value="TreeGrafter"/>
</dbReference>
<dbReference type="HOGENOM" id="CLU_036235_2_1_1"/>
<protein>
    <recommendedName>
        <fullName evidence="6">Large ribosomal subunit protein uL2m</fullName>
    </recommendedName>
</protein>
<feature type="region of interest" description="Disordered" evidence="7">
    <location>
        <begin position="222"/>
        <end position="283"/>
    </location>
</feature>
<dbReference type="Gene3D" id="4.10.950.10">
    <property type="entry name" value="Ribosomal protein L2, domain 3"/>
    <property type="match status" value="1"/>
</dbReference>
<dbReference type="RefSeq" id="XP_001415577.1">
    <property type="nucleotide sequence ID" value="XM_001415540.1"/>
</dbReference>
<keyword evidence="11" id="KW-1185">Reference proteome</keyword>
<dbReference type="HAMAP" id="MF_01320_B">
    <property type="entry name" value="Ribosomal_uL2_B"/>
    <property type="match status" value="1"/>
</dbReference>
<dbReference type="PANTHER" id="PTHR13691:SF5">
    <property type="entry name" value="LARGE RIBOSOMAL SUBUNIT PROTEIN UL2M"/>
    <property type="match status" value="1"/>
</dbReference>
<comment type="subcellular location">
    <subcellularLocation>
        <location evidence="1">Plastid</location>
    </subcellularLocation>
</comment>
<dbReference type="EMBL" id="CP000581">
    <property type="protein sequence ID" value="ABO93869.1"/>
    <property type="molecule type" value="Genomic_DNA"/>
</dbReference>
<dbReference type="InterPro" id="IPR022666">
    <property type="entry name" value="Ribosomal_uL2_RNA-bd_dom"/>
</dbReference>
<organism evidence="10 11">
    <name type="scientific">Ostreococcus lucimarinus (strain CCE9901)</name>
    <dbReference type="NCBI Taxonomy" id="436017"/>
    <lineage>
        <taxon>Eukaryota</taxon>
        <taxon>Viridiplantae</taxon>
        <taxon>Chlorophyta</taxon>
        <taxon>Mamiellophyceae</taxon>
        <taxon>Mamiellales</taxon>
        <taxon>Bathycoccaceae</taxon>
        <taxon>Ostreococcus</taxon>
    </lineage>
</organism>
<comment type="similarity">
    <text evidence="2">Belongs to the universal ribosomal protein uL2 family.</text>
</comment>
<dbReference type="InterPro" id="IPR005880">
    <property type="entry name" value="Ribosomal_uL2_bac/org-type"/>
</dbReference>
<accession>A4RRJ1</accession>
<dbReference type="PIRSF" id="PIRSF002158">
    <property type="entry name" value="Ribosomal_L2"/>
    <property type="match status" value="1"/>
</dbReference>
<sequence length="283" mass="31168">MRAYKPTSPGQRGRITTSREGLHRGRPHKALAVGLRKTGGRNARGRITVWHRGGGAKRLYRMIDFKRDLTGARGVIRRLEYDPNRTARIALVDYEGGLGTRYVLAPHGARAGDELESGAESDIKIGNALPLKNIPLQTTIHNIELVPGRGGQMCRSAGSAATLVKKGDDGYCVVRLPSGEQRLVLEGCMATIGMLSNRGHQNRNIGKAGANRWRGIRPTTRGVAMNPIDHPHGGGEGRTSGGRPSVTPWGVHTKGKRTRNNKRTDRFRVSRRPRNRKKYNDNR</sequence>
<dbReference type="SUPFAM" id="SSF50104">
    <property type="entry name" value="Translation proteins SH3-like domain"/>
    <property type="match status" value="1"/>
</dbReference>
<evidence type="ECO:0000256" key="7">
    <source>
        <dbReference type="SAM" id="MobiDB-lite"/>
    </source>
</evidence>
<evidence type="ECO:0000256" key="6">
    <source>
        <dbReference type="ARBA" id="ARBA00069872"/>
    </source>
</evidence>
<dbReference type="OMA" id="TAQRGNC"/>
<dbReference type="Pfam" id="PF00181">
    <property type="entry name" value="Ribosomal_L2_N"/>
    <property type="match status" value="1"/>
</dbReference>
<dbReference type="Gene3D" id="2.40.50.140">
    <property type="entry name" value="Nucleic acid-binding proteins"/>
    <property type="match status" value="1"/>
</dbReference>